<keyword evidence="3" id="KW-1185">Reference proteome</keyword>
<dbReference type="InParanoid" id="K1VUC8"/>
<feature type="compositionally biased region" description="Pro residues" evidence="1">
    <location>
        <begin position="64"/>
        <end position="76"/>
    </location>
</feature>
<name>K1VUC8_TRIAC</name>
<dbReference type="HOGENOM" id="CLU_790330_0_0_1"/>
<feature type="region of interest" description="Disordered" evidence="1">
    <location>
        <begin position="55"/>
        <end position="122"/>
    </location>
</feature>
<dbReference type="Proteomes" id="UP000006757">
    <property type="component" value="Unassembled WGS sequence"/>
</dbReference>
<reference evidence="2 3" key="1">
    <citation type="journal article" date="2012" name="Eukaryot. Cell">
        <title>Genome sequence of the Trichosporon asahii environmental strain CBS 8904.</title>
        <authorList>
            <person name="Yang R.Y."/>
            <person name="Li H.T."/>
            <person name="Zhu H."/>
            <person name="Zhou G.P."/>
            <person name="Wang M."/>
            <person name="Wang L."/>
        </authorList>
    </citation>
    <scope>NUCLEOTIDE SEQUENCE [LARGE SCALE GENOMIC DNA]</scope>
    <source>
        <strain evidence="2 3">CBS 8904</strain>
    </source>
</reference>
<proteinExistence type="predicted"/>
<organism evidence="2 3">
    <name type="scientific">Trichosporon asahii var. asahii (strain CBS 8904)</name>
    <name type="common">Yeast</name>
    <dbReference type="NCBI Taxonomy" id="1220162"/>
    <lineage>
        <taxon>Eukaryota</taxon>
        <taxon>Fungi</taxon>
        <taxon>Dikarya</taxon>
        <taxon>Basidiomycota</taxon>
        <taxon>Agaricomycotina</taxon>
        <taxon>Tremellomycetes</taxon>
        <taxon>Trichosporonales</taxon>
        <taxon>Trichosporonaceae</taxon>
        <taxon>Trichosporon</taxon>
    </lineage>
</organism>
<dbReference type="AlphaFoldDB" id="K1VUC8"/>
<comment type="caution">
    <text evidence="2">The sequence shown here is derived from an EMBL/GenBank/DDBJ whole genome shotgun (WGS) entry which is preliminary data.</text>
</comment>
<evidence type="ECO:0000256" key="1">
    <source>
        <dbReference type="SAM" id="MobiDB-lite"/>
    </source>
</evidence>
<evidence type="ECO:0000313" key="2">
    <source>
        <dbReference type="EMBL" id="EKD04101.1"/>
    </source>
</evidence>
<protein>
    <submittedName>
        <fullName evidence="2">Uncharacterized protein</fullName>
    </submittedName>
</protein>
<gene>
    <name evidence="2" type="ORF">A1Q2_01576</name>
</gene>
<sequence>MLYYTYAPVPVLAANSALRLAVVVDIRVTLARGLLDFSERLARLAALAALVTVEQHGRRRARRPAPPPLPSSPHSPPLRDTSRAGASLPPQFALHAHPPESTPLRARAADTGPRRPAGGTNNNAGQLALRAVLGLLPLGLSPLLLSALSALVGSAASNAAAVLASQVVGLLPQDTVTRVLEEIRLHADAVREVIGDEIRRTFQVGSVVEYIQLIEWAQWRLSLERMAGLDGVQEALKEMVARVISAVGESAIMPSPKALLLPQDTVTRVLEEIRLHADAVREVIGDEIRRTFQVGSVVEYIQLIEWAQWRLSLERMAGLDGVQEALKEMVARVISAVGESAIMPSPKALLA</sequence>
<evidence type="ECO:0000313" key="3">
    <source>
        <dbReference type="Proteomes" id="UP000006757"/>
    </source>
</evidence>
<accession>K1VUC8</accession>
<dbReference type="EMBL" id="AMBO01000234">
    <property type="protein sequence ID" value="EKD04101.1"/>
    <property type="molecule type" value="Genomic_DNA"/>
</dbReference>